<feature type="compositionally biased region" description="Low complexity" evidence="1">
    <location>
        <begin position="186"/>
        <end position="203"/>
    </location>
</feature>
<evidence type="ECO:0000313" key="2">
    <source>
        <dbReference type="EMBL" id="MDQ0506592.1"/>
    </source>
</evidence>
<sequence>MRAGLHGTCPSPADFGVATPSSREPCAVSPSHLAKWWSNPWMSCVPRPRGPRRRGRIRPAGTARKALRLPPPARPSSEPKRLASSSLRAGGRRPCRRDRRAPHSRAPAWAMGRRRPAEALQRAHRRDPRLRPRGRCPGPAPKSLTRRLRSLGRPVRRGRSPAADKGRAPPHHALQRAAQGDRPSEAGRGLARAPPATGRGARLSSIKSIHGRPLLRA</sequence>
<protein>
    <submittedName>
        <fullName evidence="2">Uncharacterized protein</fullName>
    </submittedName>
</protein>
<name>A0ABU0LHH1_XANAG</name>
<proteinExistence type="predicted"/>
<evidence type="ECO:0000256" key="1">
    <source>
        <dbReference type="SAM" id="MobiDB-lite"/>
    </source>
</evidence>
<evidence type="ECO:0000313" key="3">
    <source>
        <dbReference type="Proteomes" id="UP001241747"/>
    </source>
</evidence>
<organism evidence="2 3">
    <name type="scientific">Xanthobacter agilis</name>
    <dbReference type="NCBI Taxonomy" id="47492"/>
    <lineage>
        <taxon>Bacteria</taxon>
        <taxon>Pseudomonadati</taxon>
        <taxon>Pseudomonadota</taxon>
        <taxon>Alphaproteobacteria</taxon>
        <taxon>Hyphomicrobiales</taxon>
        <taxon>Xanthobacteraceae</taxon>
        <taxon>Xanthobacter</taxon>
    </lineage>
</organism>
<feature type="compositionally biased region" description="Basic residues" evidence="1">
    <location>
        <begin position="90"/>
        <end position="103"/>
    </location>
</feature>
<feature type="region of interest" description="Disordered" evidence="1">
    <location>
        <begin position="1"/>
        <end position="25"/>
    </location>
</feature>
<feature type="compositionally biased region" description="Basic residues" evidence="1">
    <location>
        <begin position="122"/>
        <end position="134"/>
    </location>
</feature>
<accession>A0ABU0LHH1</accession>
<dbReference type="Proteomes" id="UP001241747">
    <property type="component" value="Unassembled WGS sequence"/>
</dbReference>
<reference evidence="2 3" key="1">
    <citation type="submission" date="2023-07" db="EMBL/GenBank/DDBJ databases">
        <title>Genomic Encyclopedia of Type Strains, Phase IV (KMG-IV): sequencing the most valuable type-strain genomes for metagenomic binning, comparative biology and taxonomic classification.</title>
        <authorList>
            <person name="Goeker M."/>
        </authorList>
    </citation>
    <scope>NUCLEOTIDE SEQUENCE [LARGE SCALE GENOMIC DNA]</scope>
    <source>
        <strain evidence="2 3">DSM 3770</strain>
    </source>
</reference>
<feature type="compositionally biased region" description="Basic residues" evidence="1">
    <location>
        <begin position="144"/>
        <end position="159"/>
    </location>
</feature>
<keyword evidence="3" id="KW-1185">Reference proteome</keyword>
<comment type="caution">
    <text evidence="2">The sequence shown here is derived from an EMBL/GenBank/DDBJ whole genome shotgun (WGS) entry which is preliminary data.</text>
</comment>
<feature type="region of interest" description="Disordered" evidence="1">
    <location>
        <begin position="44"/>
        <end position="217"/>
    </location>
</feature>
<gene>
    <name evidence="2" type="ORF">QOZ94_003403</name>
</gene>
<dbReference type="EMBL" id="JAUSVY010000008">
    <property type="protein sequence ID" value="MDQ0506592.1"/>
    <property type="molecule type" value="Genomic_DNA"/>
</dbReference>